<dbReference type="Gene3D" id="3.40.50.720">
    <property type="entry name" value="NAD(P)-binding Rossmann-like Domain"/>
    <property type="match status" value="1"/>
</dbReference>
<reference evidence="3 4" key="1">
    <citation type="submission" date="2018-09" db="EMBL/GenBank/DDBJ databases">
        <authorList>
            <person name="Livingstone P.G."/>
            <person name="Whitworth D.E."/>
        </authorList>
    </citation>
    <scope>NUCLEOTIDE SEQUENCE [LARGE SCALE GENOMIC DNA]</scope>
    <source>
        <strain evidence="3 4">CA031B</strain>
    </source>
</reference>
<gene>
    <name evidence="3" type="ORF">D7Y13_44105</name>
</gene>
<comment type="caution">
    <text evidence="3">The sequence shown here is derived from an EMBL/GenBank/DDBJ whole genome shotgun (WGS) entry which is preliminary data.</text>
</comment>
<proteinExistence type="inferred from homology"/>
<dbReference type="Pfam" id="PF00106">
    <property type="entry name" value="adh_short"/>
    <property type="match status" value="1"/>
</dbReference>
<dbReference type="PRINTS" id="PR00080">
    <property type="entry name" value="SDRFAMILY"/>
</dbReference>
<keyword evidence="2" id="KW-0560">Oxidoreductase</keyword>
<evidence type="ECO:0000313" key="4">
    <source>
        <dbReference type="Proteomes" id="UP000278907"/>
    </source>
</evidence>
<dbReference type="PANTHER" id="PTHR43391">
    <property type="entry name" value="RETINOL DEHYDROGENASE-RELATED"/>
    <property type="match status" value="1"/>
</dbReference>
<accession>A0ABX9Q570</accession>
<feature type="non-terminal residue" evidence="3">
    <location>
        <position position="135"/>
    </location>
</feature>
<dbReference type="PANTHER" id="PTHR43391:SF82">
    <property type="entry name" value="OXIDOREDUCTASE SADH-RELATED"/>
    <property type="match status" value="1"/>
</dbReference>
<dbReference type="InterPro" id="IPR002347">
    <property type="entry name" value="SDR_fam"/>
</dbReference>
<evidence type="ECO:0000256" key="1">
    <source>
        <dbReference type="ARBA" id="ARBA00006484"/>
    </source>
</evidence>
<sequence>GDFTGMSYPDIERVMNVDFWGVVNGCKAFLPHLIASGSGTLVNISSIFGLVPMAGQSGYVAAKFAVRGFTETLRIEMLAGGHPVQVTCVHPGGVRTGIARHGTVNAGDDPAGNSEFFDQKLARTSPERAAQLILR</sequence>
<feature type="non-terminal residue" evidence="3">
    <location>
        <position position="1"/>
    </location>
</feature>
<evidence type="ECO:0000313" key="3">
    <source>
        <dbReference type="EMBL" id="RKH77305.1"/>
    </source>
</evidence>
<dbReference type="SUPFAM" id="SSF51735">
    <property type="entry name" value="NAD(P)-binding Rossmann-fold domains"/>
    <property type="match status" value="1"/>
</dbReference>
<comment type="similarity">
    <text evidence="1">Belongs to the short-chain dehydrogenases/reductases (SDR) family.</text>
</comment>
<dbReference type="PRINTS" id="PR00081">
    <property type="entry name" value="GDHRDH"/>
</dbReference>
<dbReference type="InterPro" id="IPR036291">
    <property type="entry name" value="NAD(P)-bd_dom_sf"/>
</dbReference>
<dbReference type="PROSITE" id="PS00061">
    <property type="entry name" value="ADH_SHORT"/>
    <property type="match status" value="1"/>
</dbReference>
<dbReference type="InterPro" id="IPR020904">
    <property type="entry name" value="Sc_DH/Rdtase_CS"/>
</dbReference>
<evidence type="ECO:0000256" key="2">
    <source>
        <dbReference type="ARBA" id="ARBA00023002"/>
    </source>
</evidence>
<organism evidence="3 4">
    <name type="scientific">Corallococcus praedator</name>
    <dbReference type="NCBI Taxonomy" id="2316724"/>
    <lineage>
        <taxon>Bacteria</taxon>
        <taxon>Pseudomonadati</taxon>
        <taxon>Myxococcota</taxon>
        <taxon>Myxococcia</taxon>
        <taxon>Myxococcales</taxon>
        <taxon>Cystobacterineae</taxon>
        <taxon>Myxococcaceae</taxon>
        <taxon>Corallococcus</taxon>
    </lineage>
</organism>
<name>A0ABX9Q570_9BACT</name>
<keyword evidence="4" id="KW-1185">Reference proteome</keyword>
<dbReference type="EMBL" id="RAWI01001279">
    <property type="protein sequence ID" value="RKH77305.1"/>
    <property type="molecule type" value="Genomic_DNA"/>
</dbReference>
<protein>
    <submittedName>
        <fullName evidence="3">SDR family NAD(P)-dependent oxidoreductase</fullName>
    </submittedName>
</protein>
<dbReference type="Proteomes" id="UP000278907">
    <property type="component" value="Unassembled WGS sequence"/>
</dbReference>